<dbReference type="Proteomes" id="UP000710432">
    <property type="component" value="Unassembled WGS sequence"/>
</dbReference>
<dbReference type="AlphaFoldDB" id="A0A8J6KU64"/>
<evidence type="ECO:0000256" key="15">
    <source>
        <dbReference type="ARBA" id="ARBA00023163"/>
    </source>
</evidence>
<evidence type="ECO:0000256" key="12">
    <source>
        <dbReference type="ARBA" id="ARBA00023125"/>
    </source>
</evidence>
<evidence type="ECO:0000256" key="18">
    <source>
        <dbReference type="ARBA" id="ARBA00023242"/>
    </source>
</evidence>
<dbReference type="GO" id="GO:0006357">
    <property type="term" value="P:regulation of transcription by RNA polymerase II"/>
    <property type="evidence" value="ECO:0007669"/>
    <property type="project" value="InterPro"/>
</dbReference>
<evidence type="ECO:0000256" key="9">
    <source>
        <dbReference type="ARBA" id="ARBA00022989"/>
    </source>
</evidence>
<dbReference type="SMART" id="SM00338">
    <property type="entry name" value="BRLZ"/>
    <property type="match status" value="1"/>
</dbReference>
<feature type="domain" description="BZIP" evidence="25">
    <location>
        <begin position="14"/>
        <end position="77"/>
    </location>
</feature>
<keyword evidence="11" id="KW-0406">Ion transport</keyword>
<evidence type="ECO:0000256" key="19">
    <source>
        <dbReference type="ARBA" id="ARBA00023303"/>
    </source>
</evidence>
<dbReference type="GO" id="GO:0005886">
    <property type="term" value="C:plasma membrane"/>
    <property type="evidence" value="ECO:0007669"/>
    <property type="project" value="UniProtKB-SubCell"/>
</dbReference>
<name>A0A8J6KU64_MICOH</name>
<dbReference type="PRINTS" id="PR00042">
    <property type="entry name" value="LEUZIPPRFOS"/>
</dbReference>
<dbReference type="InterPro" id="IPR046347">
    <property type="entry name" value="bZIP_sf"/>
</dbReference>
<keyword evidence="5" id="KW-0813">Transport</keyword>
<reference evidence="26" key="1">
    <citation type="submission" date="2020-03" db="EMBL/GenBank/DDBJ databases">
        <title>Studies in the Genomics of Life Span.</title>
        <authorList>
            <person name="Glass D."/>
        </authorList>
    </citation>
    <scope>NUCLEOTIDE SEQUENCE</scope>
    <source>
        <strain evidence="26">LTLLF</strain>
        <tissue evidence="26">Muscle</tissue>
    </source>
</reference>
<keyword evidence="19" id="KW-0407">Ion channel</keyword>
<evidence type="ECO:0000256" key="4">
    <source>
        <dbReference type="ARBA" id="ARBA00013993"/>
    </source>
</evidence>
<dbReference type="SUPFAM" id="SSF57959">
    <property type="entry name" value="Leucine zipper domain"/>
    <property type="match status" value="1"/>
</dbReference>
<dbReference type="PROSITE" id="PS50217">
    <property type="entry name" value="BZIP"/>
    <property type="match status" value="1"/>
</dbReference>
<evidence type="ECO:0000313" key="26">
    <source>
        <dbReference type="EMBL" id="KAH0510456.1"/>
    </source>
</evidence>
<evidence type="ECO:0000256" key="16">
    <source>
        <dbReference type="ARBA" id="ARBA00023173"/>
    </source>
</evidence>
<comment type="similarity">
    <text evidence="3">Belongs to the proton-activated chloride channel family.</text>
</comment>
<dbReference type="Pfam" id="PF15122">
    <property type="entry name" value="TMEM206"/>
    <property type="match status" value="2"/>
</dbReference>
<comment type="subcellular location">
    <subcellularLocation>
        <location evidence="1">Cell membrane</location>
        <topology evidence="1">Multi-pass membrane protein</topology>
    </subcellularLocation>
</comment>
<sequence>MSLYTCPPQSPEDDDRKVRRREKNRVAAQRSRKKQTQKADKLHEEYECLEQENTVLRREISKLKEELRHLSEALKEHEKMCPLLCPMNFVQVEPSYKGNRKWGQKGKDFGVDAKEEKRKKKKGKRGNEGKVTQPGKDLPCKPEDLCSTLSICHDIFESSILKKTRNVTTDQTEDYWLRILTTALRESLSEELDQVVENSEQADERDKEPVQVQGPGVLSVLLLQRRLVPLSQKTPVKPGVDSESASSSIRFSKACLKNVFSVLLIFIYLLLMAVAVFLVYQTITDFREKLKHPVMSVSYKEVDRYDAPGVDSESASSSIRFSKACLKNVFSVLLIFIYLLLMAVAVFLVYQTITDFREKLKHPVMSVSYKEVDRYDAPGIALYPGQAQLLSCKHHYEVIPPLASPGQPGDRNCTTQRINYTHPFSNHTMQSALIVQGPQEVKKRELVFLQFRLNQSSEDFSAIDYLLFSSFQEFMQSSDKAGFMQACESAYSSWKFSGGFRTWVKMSLVKTKEEDGREAVEFRQETSVVNYIDQRPAAEKSTQLFFVVFEWKDPFIQKVQDIITANPWNTIALLCGAFLALFKAAEFAKLSVKWMIKIRKRYLKRRGQAANHIS</sequence>
<evidence type="ECO:0000256" key="24">
    <source>
        <dbReference type="SAM" id="Phobius"/>
    </source>
</evidence>
<dbReference type="GO" id="GO:0003677">
    <property type="term" value="F:DNA binding"/>
    <property type="evidence" value="ECO:0007669"/>
    <property type="project" value="UniProtKB-KW"/>
</dbReference>
<evidence type="ECO:0000256" key="8">
    <source>
        <dbReference type="ARBA" id="ARBA00022692"/>
    </source>
</evidence>
<keyword evidence="12" id="KW-0238">DNA-binding</keyword>
<feature type="region of interest" description="Disordered" evidence="23">
    <location>
        <begin position="1"/>
        <end position="41"/>
    </location>
</feature>
<evidence type="ECO:0000256" key="23">
    <source>
        <dbReference type="SAM" id="MobiDB-lite"/>
    </source>
</evidence>
<keyword evidence="15" id="KW-0804">Transcription</keyword>
<evidence type="ECO:0000256" key="5">
    <source>
        <dbReference type="ARBA" id="ARBA00022448"/>
    </source>
</evidence>
<evidence type="ECO:0000256" key="21">
    <source>
        <dbReference type="ARBA" id="ARBA00032817"/>
    </source>
</evidence>
<evidence type="ECO:0000256" key="7">
    <source>
        <dbReference type="ARBA" id="ARBA00022491"/>
    </source>
</evidence>
<dbReference type="PANTHER" id="PTHR16087">
    <property type="entry name" value="TRANSMEMBRANE PROTEIN 206"/>
    <property type="match status" value="1"/>
</dbReference>
<keyword evidence="9 24" id="KW-1133">Transmembrane helix</keyword>
<dbReference type="PANTHER" id="PTHR16087:SF0">
    <property type="entry name" value="PROTON-ACTIVATED CHLORIDE CHANNEL"/>
    <property type="match status" value="1"/>
</dbReference>
<gene>
    <name evidence="26" type="ORF">LTLLF_153945</name>
</gene>
<keyword evidence="7" id="KW-0678">Repressor</keyword>
<evidence type="ECO:0000256" key="20">
    <source>
        <dbReference type="ARBA" id="ARBA00024167"/>
    </source>
</evidence>
<evidence type="ECO:0000256" key="10">
    <source>
        <dbReference type="ARBA" id="ARBA00023015"/>
    </source>
</evidence>
<comment type="function">
    <text evidence="22">Chloride channel gated by pH that facilitates the entry of chloride ions into cells upon exposure to extracellular acidic pH. Involved in acidosis-induced cell death by mediating chloride influx and subsequent cell swelling.</text>
</comment>
<keyword evidence="8 24" id="KW-0812">Transmembrane</keyword>
<evidence type="ECO:0000256" key="6">
    <source>
        <dbReference type="ARBA" id="ARBA00022475"/>
    </source>
</evidence>
<feature type="transmembrane region" description="Helical" evidence="24">
    <location>
        <begin position="329"/>
        <end position="350"/>
    </location>
</feature>
<evidence type="ECO:0000256" key="14">
    <source>
        <dbReference type="ARBA" id="ARBA00023159"/>
    </source>
</evidence>
<dbReference type="Pfam" id="PF00170">
    <property type="entry name" value="bZIP_1"/>
    <property type="match status" value="1"/>
</dbReference>
<evidence type="ECO:0000256" key="17">
    <source>
        <dbReference type="ARBA" id="ARBA00023214"/>
    </source>
</evidence>
<dbReference type="InterPro" id="IPR029366">
    <property type="entry name" value="TMEM206"/>
</dbReference>
<keyword evidence="17" id="KW-0868">Chloride</keyword>
<comment type="catalytic activity">
    <reaction evidence="20">
        <text>chloride(in) = chloride(out)</text>
        <dbReference type="Rhea" id="RHEA:29823"/>
        <dbReference type="ChEBI" id="CHEBI:17996"/>
    </reaction>
</comment>
<evidence type="ECO:0000256" key="1">
    <source>
        <dbReference type="ARBA" id="ARBA00004651"/>
    </source>
</evidence>
<dbReference type="InterPro" id="IPR004827">
    <property type="entry name" value="bZIP"/>
</dbReference>
<dbReference type="FunFam" id="1.20.5.170:FF:000043">
    <property type="entry name" value="Basic leucine zipper transcriptional factor ATF-like"/>
    <property type="match status" value="1"/>
</dbReference>
<evidence type="ECO:0000256" key="22">
    <source>
        <dbReference type="ARBA" id="ARBA00045384"/>
    </source>
</evidence>
<keyword evidence="16" id="KW-0869">Chloride channel</keyword>
<evidence type="ECO:0000256" key="3">
    <source>
        <dbReference type="ARBA" id="ARBA00009151"/>
    </source>
</evidence>
<keyword evidence="18" id="KW-0539">Nucleus</keyword>
<feature type="transmembrane region" description="Helical" evidence="24">
    <location>
        <begin position="259"/>
        <end position="280"/>
    </location>
</feature>
<dbReference type="InterPro" id="IPR000837">
    <property type="entry name" value="AP-1"/>
</dbReference>
<dbReference type="Gene3D" id="1.20.5.170">
    <property type="match status" value="1"/>
</dbReference>
<comment type="similarity">
    <text evidence="2">Belongs to the bZIP family.</text>
</comment>
<feature type="compositionally biased region" description="Basic and acidic residues" evidence="23">
    <location>
        <begin position="105"/>
        <end position="116"/>
    </location>
</feature>
<proteinExistence type="inferred from homology"/>
<evidence type="ECO:0000259" key="25">
    <source>
        <dbReference type="PROSITE" id="PS50217"/>
    </source>
</evidence>
<dbReference type="EMBL" id="JAATJU010022500">
    <property type="protein sequence ID" value="KAH0510456.1"/>
    <property type="molecule type" value="Genomic_DNA"/>
</dbReference>
<accession>A0A8J6KU64</accession>
<evidence type="ECO:0000256" key="11">
    <source>
        <dbReference type="ARBA" id="ARBA00023065"/>
    </source>
</evidence>
<organism evidence="26 27">
    <name type="scientific">Microtus ochrogaster</name>
    <name type="common">Prairie vole</name>
    <dbReference type="NCBI Taxonomy" id="79684"/>
    <lineage>
        <taxon>Eukaryota</taxon>
        <taxon>Metazoa</taxon>
        <taxon>Chordata</taxon>
        <taxon>Craniata</taxon>
        <taxon>Vertebrata</taxon>
        <taxon>Euteleostomi</taxon>
        <taxon>Mammalia</taxon>
        <taxon>Eutheria</taxon>
        <taxon>Euarchontoglires</taxon>
        <taxon>Glires</taxon>
        <taxon>Rodentia</taxon>
        <taxon>Myomorpha</taxon>
        <taxon>Muroidea</taxon>
        <taxon>Cricetidae</taxon>
        <taxon>Arvicolinae</taxon>
        <taxon>Microtus</taxon>
    </lineage>
</organism>
<dbReference type="PROSITE" id="PS00036">
    <property type="entry name" value="BZIP_BASIC"/>
    <property type="match status" value="1"/>
</dbReference>
<dbReference type="GO" id="GO:0003700">
    <property type="term" value="F:DNA-binding transcription factor activity"/>
    <property type="evidence" value="ECO:0007669"/>
    <property type="project" value="InterPro"/>
</dbReference>
<evidence type="ECO:0000256" key="13">
    <source>
        <dbReference type="ARBA" id="ARBA00023136"/>
    </source>
</evidence>
<feature type="region of interest" description="Disordered" evidence="23">
    <location>
        <begin position="101"/>
        <end position="137"/>
    </location>
</feature>
<evidence type="ECO:0000313" key="27">
    <source>
        <dbReference type="Proteomes" id="UP000710432"/>
    </source>
</evidence>
<keyword evidence="14" id="KW-0010">Activator</keyword>
<keyword evidence="6" id="KW-1003">Cell membrane</keyword>
<keyword evidence="10" id="KW-0805">Transcription regulation</keyword>
<dbReference type="GO" id="GO:0034707">
    <property type="term" value="C:chloride channel complex"/>
    <property type="evidence" value="ECO:0007669"/>
    <property type="project" value="UniProtKB-KW"/>
</dbReference>
<dbReference type="GO" id="GO:0005254">
    <property type="term" value="F:chloride channel activity"/>
    <property type="evidence" value="ECO:0007669"/>
    <property type="project" value="UniProtKB-KW"/>
</dbReference>
<dbReference type="CDD" id="cd14701">
    <property type="entry name" value="bZIP_BATF"/>
    <property type="match status" value="1"/>
</dbReference>
<keyword evidence="13 24" id="KW-0472">Membrane</keyword>
<dbReference type="GO" id="GO:0009986">
    <property type="term" value="C:cell surface"/>
    <property type="evidence" value="ECO:0007669"/>
    <property type="project" value="TreeGrafter"/>
</dbReference>
<protein>
    <recommendedName>
        <fullName evidence="4">Proton-activated chloride channel</fullName>
    </recommendedName>
    <alternativeName>
        <fullName evidence="21">Transmembrane protein 206</fullName>
    </alternativeName>
</protein>
<comment type="caution">
    <text evidence="26">The sequence shown here is derived from an EMBL/GenBank/DDBJ whole genome shotgun (WGS) entry which is preliminary data.</text>
</comment>
<evidence type="ECO:0000256" key="2">
    <source>
        <dbReference type="ARBA" id="ARBA00007163"/>
    </source>
</evidence>